<keyword evidence="3" id="KW-1185">Reference proteome</keyword>
<feature type="transmembrane region" description="Helical" evidence="1">
    <location>
        <begin position="76"/>
        <end position="94"/>
    </location>
</feature>
<evidence type="ECO:0000313" key="3">
    <source>
        <dbReference type="Proteomes" id="UP000076842"/>
    </source>
</evidence>
<accession>A0A165CHG0</accession>
<feature type="transmembrane region" description="Helical" evidence="1">
    <location>
        <begin position="128"/>
        <end position="149"/>
    </location>
</feature>
<name>A0A165CHG0_9BASI</name>
<feature type="transmembrane region" description="Helical" evidence="1">
    <location>
        <begin position="50"/>
        <end position="70"/>
    </location>
</feature>
<evidence type="ECO:0008006" key="4">
    <source>
        <dbReference type="Google" id="ProtNLM"/>
    </source>
</evidence>
<dbReference type="InParanoid" id="A0A165CHG0"/>
<feature type="transmembrane region" description="Helical" evidence="1">
    <location>
        <begin position="20"/>
        <end position="38"/>
    </location>
</feature>
<dbReference type="Proteomes" id="UP000076842">
    <property type="component" value="Unassembled WGS sequence"/>
</dbReference>
<feature type="transmembrane region" description="Helical" evidence="1">
    <location>
        <begin position="211"/>
        <end position="237"/>
    </location>
</feature>
<keyword evidence="1" id="KW-0472">Membrane</keyword>
<dbReference type="STRING" id="1353952.A0A165CHG0"/>
<reference evidence="2 3" key="1">
    <citation type="journal article" date="2016" name="Mol. Biol. Evol.">
        <title>Comparative Genomics of Early-Diverging Mushroom-Forming Fungi Provides Insights into the Origins of Lignocellulose Decay Capabilities.</title>
        <authorList>
            <person name="Nagy L.G."/>
            <person name="Riley R."/>
            <person name="Tritt A."/>
            <person name="Adam C."/>
            <person name="Daum C."/>
            <person name="Floudas D."/>
            <person name="Sun H."/>
            <person name="Yadav J.S."/>
            <person name="Pangilinan J."/>
            <person name="Larsson K.H."/>
            <person name="Matsuura K."/>
            <person name="Barry K."/>
            <person name="Labutti K."/>
            <person name="Kuo R."/>
            <person name="Ohm R.A."/>
            <person name="Bhattacharya S.S."/>
            <person name="Shirouzu T."/>
            <person name="Yoshinaga Y."/>
            <person name="Martin F.M."/>
            <person name="Grigoriev I.V."/>
            <person name="Hibbett D.S."/>
        </authorList>
    </citation>
    <scope>NUCLEOTIDE SEQUENCE [LARGE SCALE GENOMIC DNA]</scope>
    <source>
        <strain evidence="2 3">HHB12733</strain>
    </source>
</reference>
<dbReference type="EMBL" id="KV424143">
    <property type="protein sequence ID" value="KZT50801.1"/>
    <property type="molecule type" value="Genomic_DNA"/>
</dbReference>
<keyword evidence="1" id="KW-1133">Transmembrane helix</keyword>
<dbReference type="AlphaFoldDB" id="A0A165CHG0"/>
<feature type="transmembrane region" description="Helical" evidence="1">
    <location>
        <begin position="243"/>
        <end position="262"/>
    </location>
</feature>
<dbReference type="OrthoDB" id="3354175at2759"/>
<feature type="transmembrane region" description="Helical" evidence="1">
    <location>
        <begin position="169"/>
        <end position="191"/>
    </location>
</feature>
<evidence type="ECO:0000256" key="1">
    <source>
        <dbReference type="SAM" id="Phobius"/>
    </source>
</evidence>
<sequence length="298" mass="33685">MVAYFPLDVAFLVSIWLETLMYGIFLPTFVISICALWYNKKWMIPVNLPMVLFVLLMFALATAHVGINTWRMIQAYVYNSSVSGGSVAFLLSLAQPTQSAKDAIYVTQTLLGDIFNIYRSWLVWNRNYWVPVFPLALWVATTVVGYYMTTSLFPSARMDDNAFTELYKTWITIWYCLSVAQNLITTTLIAFRLWHHERQIAAYRKSGFSLLPIMLIIVESAAIYLAAQLLALILLLVNDNASFTMLELLTPLIGIVFCQVIIRTSLYSRQARNDSPLPTNVHVSAVTDTSKALSSSSV</sequence>
<evidence type="ECO:0000313" key="2">
    <source>
        <dbReference type="EMBL" id="KZT50801.1"/>
    </source>
</evidence>
<keyword evidence="1" id="KW-0812">Transmembrane</keyword>
<proteinExistence type="predicted"/>
<protein>
    <recommendedName>
        <fullName evidence="4">Fungal pheromone STE3G-protein-coupled receptor</fullName>
    </recommendedName>
</protein>
<gene>
    <name evidence="2" type="ORF">CALCODRAFT_521760</name>
</gene>
<organism evidence="2 3">
    <name type="scientific">Calocera cornea HHB12733</name>
    <dbReference type="NCBI Taxonomy" id="1353952"/>
    <lineage>
        <taxon>Eukaryota</taxon>
        <taxon>Fungi</taxon>
        <taxon>Dikarya</taxon>
        <taxon>Basidiomycota</taxon>
        <taxon>Agaricomycotina</taxon>
        <taxon>Dacrymycetes</taxon>
        <taxon>Dacrymycetales</taxon>
        <taxon>Dacrymycetaceae</taxon>
        <taxon>Calocera</taxon>
    </lineage>
</organism>